<dbReference type="EMBL" id="VFPA01000010">
    <property type="protein sequence ID" value="TQL91131.1"/>
    <property type="molecule type" value="Genomic_DNA"/>
</dbReference>
<sequence>MREIASTWMRGGTSKCWVFERERLEVPGRSVDDVLLRLYGSPDPRQVDGVGGATSTTSKAVILAPSRRPDVDVDYTFAQVAVDEQRVDWGSNCGNCSSVVGLYAVRRGWVAPHGASTSVRVHNTNTGQLIVLQVPTPGGILDEDGSTRIPGVFFPGTAVRMWFVDPAGRTTGALLPTGRALDVLDGTSGPVPVTMIDAGAPVLVLAPGSVGLDGRESPAEIDARPDVLAELEALRRQAAVRMGLAGSAAGAERAVPKVALVAAPRPGEDADLVVRMLSMGRTHPALAITGSVAVTMAAGADGTVVPRVPGHVLRLLTPAGVVETRTREIDGRPAVGVLRTARRLAEATLALPEAAPVVAAPAVASTAAMQDVRHDHEEVARR</sequence>
<dbReference type="Gene3D" id="3.10.310.10">
    <property type="entry name" value="Diaminopimelate Epimerase, Chain A, domain 1"/>
    <property type="match status" value="2"/>
</dbReference>
<dbReference type="Proteomes" id="UP000315677">
    <property type="component" value="Unassembled WGS sequence"/>
</dbReference>
<dbReference type="PANTHER" id="PTHR43709:SF2">
    <property type="entry name" value="DUF453 DOMAIN PROTEIN (AFU_ORTHOLOGUE AFUA_6G00360)"/>
    <property type="match status" value="1"/>
</dbReference>
<accession>A0A543C227</accession>
<dbReference type="Pfam" id="PF04303">
    <property type="entry name" value="PrpF"/>
    <property type="match status" value="1"/>
</dbReference>
<keyword evidence="2" id="KW-0413">Isomerase</keyword>
<evidence type="ECO:0008006" key="5">
    <source>
        <dbReference type="Google" id="ProtNLM"/>
    </source>
</evidence>
<organism evidence="3 4">
    <name type="scientific">Pseudonocardia kunmingensis</name>
    <dbReference type="NCBI Taxonomy" id="630975"/>
    <lineage>
        <taxon>Bacteria</taxon>
        <taxon>Bacillati</taxon>
        <taxon>Actinomycetota</taxon>
        <taxon>Actinomycetes</taxon>
        <taxon>Pseudonocardiales</taxon>
        <taxon>Pseudonocardiaceae</taxon>
        <taxon>Pseudonocardia</taxon>
    </lineage>
</organism>
<proteinExistence type="inferred from homology"/>
<keyword evidence="4" id="KW-1185">Reference proteome</keyword>
<evidence type="ECO:0000313" key="4">
    <source>
        <dbReference type="Proteomes" id="UP000315677"/>
    </source>
</evidence>
<dbReference type="RefSeq" id="WP_211367266.1">
    <property type="nucleotide sequence ID" value="NZ_VFPA01000010.1"/>
</dbReference>
<evidence type="ECO:0000256" key="1">
    <source>
        <dbReference type="ARBA" id="ARBA00007673"/>
    </source>
</evidence>
<comment type="similarity">
    <text evidence="1">Belongs to the PrpF family.</text>
</comment>
<dbReference type="SUPFAM" id="SSF54506">
    <property type="entry name" value="Diaminopimelate epimerase-like"/>
    <property type="match status" value="2"/>
</dbReference>
<dbReference type="PANTHER" id="PTHR43709">
    <property type="entry name" value="ACONITATE ISOMERASE-RELATED"/>
    <property type="match status" value="1"/>
</dbReference>
<comment type="caution">
    <text evidence="3">The sequence shown here is derived from an EMBL/GenBank/DDBJ whole genome shotgun (WGS) entry which is preliminary data.</text>
</comment>
<reference evidence="3 4" key="1">
    <citation type="submission" date="2019-06" db="EMBL/GenBank/DDBJ databases">
        <title>Sequencing the genomes of 1000 actinobacteria strains.</title>
        <authorList>
            <person name="Klenk H.-P."/>
        </authorList>
    </citation>
    <scope>NUCLEOTIDE SEQUENCE [LARGE SCALE GENOMIC DNA]</scope>
    <source>
        <strain evidence="3 4">DSM 45301</strain>
    </source>
</reference>
<name>A0A543C227_9PSEU</name>
<protein>
    <recommendedName>
        <fullName evidence="5">Methylitaconate delta2-delta3-isomerase</fullName>
    </recommendedName>
</protein>
<dbReference type="AlphaFoldDB" id="A0A543C227"/>
<dbReference type="GO" id="GO:0016853">
    <property type="term" value="F:isomerase activity"/>
    <property type="evidence" value="ECO:0007669"/>
    <property type="project" value="UniProtKB-KW"/>
</dbReference>
<evidence type="ECO:0000313" key="3">
    <source>
        <dbReference type="EMBL" id="TQL91131.1"/>
    </source>
</evidence>
<evidence type="ECO:0000256" key="2">
    <source>
        <dbReference type="ARBA" id="ARBA00023235"/>
    </source>
</evidence>
<dbReference type="InterPro" id="IPR007400">
    <property type="entry name" value="PrpF-like"/>
</dbReference>
<gene>
    <name evidence="3" type="ORF">FB558_8680</name>
</gene>